<name>A0AA39XL65_9PEZI</name>
<dbReference type="AlphaFoldDB" id="A0AA39XL65"/>
<evidence type="ECO:0008006" key="4">
    <source>
        <dbReference type="Google" id="ProtNLM"/>
    </source>
</evidence>
<evidence type="ECO:0000256" key="1">
    <source>
        <dbReference type="SAM" id="SignalP"/>
    </source>
</evidence>
<reference evidence="2" key="1">
    <citation type="submission" date="2023-06" db="EMBL/GenBank/DDBJ databases">
        <title>Genome-scale phylogeny and comparative genomics of the fungal order Sordariales.</title>
        <authorList>
            <consortium name="Lawrence Berkeley National Laboratory"/>
            <person name="Hensen N."/>
            <person name="Bonometti L."/>
            <person name="Westerberg I."/>
            <person name="Brannstrom I.O."/>
            <person name="Guillou S."/>
            <person name="Cros-Aarteil S."/>
            <person name="Calhoun S."/>
            <person name="Haridas S."/>
            <person name="Kuo A."/>
            <person name="Mondo S."/>
            <person name="Pangilinan J."/>
            <person name="Riley R."/>
            <person name="LaButti K."/>
            <person name="Andreopoulos B."/>
            <person name="Lipzen A."/>
            <person name="Chen C."/>
            <person name="Yanf M."/>
            <person name="Daum C."/>
            <person name="Ng V."/>
            <person name="Clum A."/>
            <person name="Steindorff A."/>
            <person name="Ohm R."/>
            <person name="Martin F."/>
            <person name="Silar P."/>
            <person name="Natvig D."/>
            <person name="Lalanne C."/>
            <person name="Gautier V."/>
            <person name="Ament-velasquez S.L."/>
            <person name="Kruys A."/>
            <person name="Hutchinson M.I."/>
            <person name="Powell A.J."/>
            <person name="Barry K."/>
            <person name="Miller A.N."/>
            <person name="Grigoriev I.V."/>
            <person name="Debuchy R."/>
            <person name="Gladieux P."/>
            <person name="Thoren M.H."/>
            <person name="Johannesson H."/>
        </authorList>
    </citation>
    <scope>NUCLEOTIDE SEQUENCE</scope>
    <source>
        <strain evidence="2">SMH3391-2</strain>
    </source>
</reference>
<organism evidence="2 3">
    <name type="scientific">Bombardia bombarda</name>
    <dbReference type="NCBI Taxonomy" id="252184"/>
    <lineage>
        <taxon>Eukaryota</taxon>
        <taxon>Fungi</taxon>
        <taxon>Dikarya</taxon>
        <taxon>Ascomycota</taxon>
        <taxon>Pezizomycotina</taxon>
        <taxon>Sordariomycetes</taxon>
        <taxon>Sordariomycetidae</taxon>
        <taxon>Sordariales</taxon>
        <taxon>Lasiosphaeriaceae</taxon>
        <taxon>Bombardia</taxon>
    </lineage>
</organism>
<dbReference type="EMBL" id="JAULSR010000001">
    <property type="protein sequence ID" value="KAK0635636.1"/>
    <property type="molecule type" value="Genomic_DNA"/>
</dbReference>
<protein>
    <recommendedName>
        <fullName evidence="4">Secreted protein</fullName>
    </recommendedName>
</protein>
<feature type="signal peptide" evidence="1">
    <location>
        <begin position="1"/>
        <end position="20"/>
    </location>
</feature>
<evidence type="ECO:0000313" key="3">
    <source>
        <dbReference type="Proteomes" id="UP001174934"/>
    </source>
</evidence>
<sequence length="93" mass="10453">MMRPPPSLVVVFSVLVVVHDADIANLEVNNLSALLRRRGSHRNWAVDEGRQRAARGVGWNDQMWLHGLLVGTSFGSNMGMKVGRLTRRVYGWL</sequence>
<accession>A0AA39XL65</accession>
<proteinExistence type="predicted"/>
<evidence type="ECO:0000313" key="2">
    <source>
        <dbReference type="EMBL" id="KAK0635636.1"/>
    </source>
</evidence>
<feature type="chain" id="PRO_5041202573" description="Secreted protein" evidence="1">
    <location>
        <begin position="21"/>
        <end position="93"/>
    </location>
</feature>
<keyword evidence="1" id="KW-0732">Signal</keyword>
<dbReference type="Proteomes" id="UP001174934">
    <property type="component" value="Unassembled WGS sequence"/>
</dbReference>
<keyword evidence="3" id="KW-1185">Reference proteome</keyword>
<gene>
    <name evidence="2" type="ORF">B0T17DRAFT_50975</name>
</gene>
<comment type="caution">
    <text evidence="2">The sequence shown here is derived from an EMBL/GenBank/DDBJ whole genome shotgun (WGS) entry which is preliminary data.</text>
</comment>